<dbReference type="PROSITE" id="PS50043">
    <property type="entry name" value="HTH_LUXR_2"/>
    <property type="match status" value="1"/>
</dbReference>
<evidence type="ECO:0000313" key="6">
    <source>
        <dbReference type="Proteomes" id="UP000181980"/>
    </source>
</evidence>
<evidence type="ECO:0000256" key="3">
    <source>
        <dbReference type="ARBA" id="ARBA00023163"/>
    </source>
</evidence>
<dbReference type="InterPro" id="IPR016032">
    <property type="entry name" value="Sig_transdc_resp-reg_C-effctor"/>
</dbReference>
<keyword evidence="6" id="KW-1185">Reference proteome</keyword>
<accession>A0A1H5ML36</accession>
<keyword evidence="3" id="KW-0804">Transcription</keyword>
<dbReference type="SUPFAM" id="SSF46894">
    <property type="entry name" value="C-terminal effector domain of the bipartite response regulators"/>
    <property type="match status" value="1"/>
</dbReference>
<dbReference type="Pfam" id="PF17874">
    <property type="entry name" value="TPR_MalT"/>
    <property type="match status" value="1"/>
</dbReference>
<dbReference type="PRINTS" id="PR00038">
    <property type="entry name" value="HTHLUXR"/>
</dbReference>
<keyword evidence="2" id="KW-0238">DNA-binding</keyword>
<name>A0A1H5ML36_9ACTN</name>
<dbReference type="SMART" id="SM00421">
    <property type="entry name" value="HTH_LUXR"/>
    <property type="match status" value="1"/>
</dbReference>
<dbReference type="Gene3D" id="1.10.10.10">
    <property type="entry name" value="Winged helix-like DNA-binding domain superfamily/Winged helix DNA-binding domain"/>
    <property type="match status" value="1"/>
</dbReference>
<dbReference type="OrthoDB" id="134985at2"/>
<dbReference type="InterPro" id="IPR000792">
    <property type="entry name" value="Tscrpt_reg_LuxR_C"/>
</dbReference>
<dbReference type="STRING" id="561176.SAMN04488561_3255"/>
<dbReference type="GO" id="GO:0003677">
    <property type="term" value="F:DNA binding"/>
    <property type="evidence" value="ECO:0007669"/>
    <property type="project" value="UniProtKB-KW"/>
</dbReference>
<proteinExistence type="predicted"/>
<dbReference type="InterPro" id="IPR059106">
    <property type="entry name" value="WHD_MalT"/>
</dbReference>
<keyword evidence="1" id="KW-0805">Transcription regulation</keyword>
<dbReference type="Gene3D" id="1.25.40.10">
    <property type="entry name" value="Tetratricopeptide repeat domain"/>
    <property type="match status" value="1"/>
</dbReference>
<dbReference type="InterPro" id="IPR011990">
    <property type="entry name" value="TPR-like_helical_dom_sf"/>
</dbReference>
<dbReference type="Pfam" id="PF13191">
    <property type="entry name" value="AAA_16"/>
    <property type="match status" value="1"/>
</dbReference>
<dbReference type="InterPro" id="IPR041664">
    <property type="entry name" value="AAA_16"/>
</dbReference>
<reference evidence="6" key="1">
    <citation type="submission" date="2016-10" db="EMBL/GenBank/DDBJ databases">
        <authorList>
            <person name="Varghese N."/>
            <person name="Submissions S."/>
        </authorList>
    </citation>
    <scope>NUCLEOTIDE SEQUENCE [LARGE SCALE GENOMIC DNA]</scope>
    <source>
        <strain evidence="6">DSM 45237</strain>
    </source>
</reference>
<evidence type="ECO:0000259" key="4">
    <source>
        <dbReference type="PROSITE" id="PS50043"/>
    </source>
</evidence>
<evidence type="ECO:0000256" key="2">
    <source>
        <dbReference type="ARBA" id="ARBA00023125"/>
    </source>
</evidence>
<feature type="domain" description="HTH luxR-type" evidence="4">
    <location>
        <begin position="837"/>
        <end position="902"/>
    </location>
</feature>
<dbReference type="GO" id="GO:0006355">
    <property type="term" value="P:regulation of DNA-templated transcription"/>
    <property type="evidence" value="ECO:0007669"/>
    <property type="project" value="InterPro"/>
</dbReference>
<dbReference type="AlphaFoldDB" id="A0A1H5ML36"/>
<evidence type="ECO:0000313" key="5">
    <source>
        <dbReference type="EMBL" id="SEE90059.1"/>
    </source>
</evidence>
<dbReference type="Pfam" id="PF25873">
    <property type="entry name" value="WHD_MalT"/>
    <property type="match status" value="1"/>
</dbReference>
<dbReference type="Proteomes" id="UP000181980">
    <property type="component" value="Unassembled WGS sequence"/>
</dbReference>
<dbReference type="PANTHER" id="PTHR44688:SF16">
    <property type="entry name" value="DNA-BINDING TRANSCRIPTIONAL ACTIVATOR DEVR_DOSR"/>
    <property type="match status" value="1"/>
</dbReference>
<dbReference type="Gene3D" id="3.40.50.300">
    <property type="entry name" value="P-loop containing nucleotide triphosphate hydrolases"/>
    <property type="match status" value="1"/>
</dbReference>
<dbReference type="RefSeq" id="WP_069111691.1">
    <property type="nucleotide sequence ID" value="NZ_FNUC01000003.1"/>
</dbReference>
<dbReference type="InterPro" id="IPR027417">
    <property type="entry name" value="P-loop_NTPase"/>
</dbReference>
<dbReference type="CDD" id="cd06170">
    <property type="entry name" value="LuxR_C_like"/>
    <property type="match status" value="1"/>
</dbReference>
<dbReference type="InterPro" id="IPR041617">
    <property type="entry name" value="TPR_MalT"/>
</dbReference>
<organism evidence="5 6">
    <name type="scientific">Jiangella alba</name>
    <dbReference type="NCBI Taxonomy" id="561176"/>
    <lineage>
        <taxon>Bacteria</taxon>
        <taxon>Bacillati</taxon>
        <taxon>Actinomycetota</taxon>
        <taxon>Actinomycetes</taxon>
        <taxon>Jiangellales</taxon>
        <taxon>Jiangellaceae</taxon>
        <taxon>Jiangella</taxon>
    </lineage>
</organism>
<sequence>MPVLGTKLHVPSPRRQLVPRPRLLDRLQAGQGSSPRLVLVCAPAGFGKTTLLAQWLAEAATDGARARSSVAWLSLDPGDADLRRFLTHLVAAARTAAPDAGAEALAMLAGDRDPAAEAVLVSLVNDLDAHAGPMVLALDDYHVIDASAVHDTVAFLLDHLPPRVTVAVATRADPPLRLSRLRARGELLEFRAADLRFTTAEAGAFLNEAMGLALEPALVAALEARTEGWPAGLQLAALTARGHAGSGVEGFVEAFGGSHRFVLDYLVDEVLDAQPEDVRAFLLHTSVLGQLAASLCDAVTGRADGQRMLEALDRDNLFVVPLDDHQRWYRYHHLFAEALRARLLAEQPDRPPALHRAASRWYAGSGLLEEAIGHALAAGDVEAAADLIERALPEARRHRHDRDIGTWLTALPDEVVRRRPVLSTQQAWMRLAEGDLDGVEVSLRHAERALESTPPAERAAGDDQLRTVPAWIAIYRASVAQARGDAGATAGHARRALELAEPEDHFARGGAAGFLGLAAWADGDLETAVDTFTQAIASLRAAGNVADALGSTVVLAELWQARGLPARARQLYEQALQTARTHPGVPLSTTGDLHVGLAGVLREQGELDAAEEQLRAGRALGDAASLPENRHRRHLARAGLLRARGDLDGALSELRQASSLYLPGFFPDVHPIPAAIARLQIALGHLDQAWDWARDHQVTPAGDLNYLGEFDHLTLARLLIAQHRADAGPGGLQDATGLLDRLLATARAAHRGASAVDAQLLLALAHDLRGRRAAALALLDDALAAAVPAGYARLFLDEGAPMQDLLRAAARRPRTGPLARALLAAGATVAAAPRGDATAPADALSDREAEVLRLLATDLTGPEIAARLFLSVNTFRTHTRHIFTKLDVTTRRAAVRRGAELGLL</sequence>
<gene>
    <name evidence="5" type="ORF">SAMN04488561_3255</name>
</gene>
<protein>
    <submittedName>
        <fullName evidence="5">LuxR family transcriptional regulator, maltose regulon positive regulatory protein</fullName>
    </submittedName>
</protein>
<dbReference type="InterPro" id="IPR036388">
    <property type="entry name" value="WH-like_DNA-bd_sf"/>
</dbReference>
<dbReference type="SUPFAM" id="SSF52540">
    <property type="entry name" value="P-loop containing nucleoside triphosphate hydrolases"/>
    <property type="match status" value="1"/>
</dbReference>
<dbReference type="PANTHER" id="PTHR44688">
    <property type="entry name" value="DNA-BINDING TRANSCRIPTIONAL ACTIVATOR DEVR_DOSR"/>
    <property type="match status" value="1"/>
</dbReference>
<dbReference type="Pfam" id="PF00196">
    <property type="entry name" value="GerE"/>
    <property type="match status" value="1"/>
</dbReference>
<dbReference type="EMBL" id="FNUC01000003">
    <property type="protein sequence ID" value="SEE90059.1"/>
    <property type="molecule type" value="Genomic_DNA"/>
</dbReference>
<dbReference type="SUPFAM" id="SSF48452">
    <property type="entry name" value="TPR-like"/>
    <property type="match status" value="1"/>
</dbReference>
<evidence type="ECO:0000256" key="1">
    <source>
        <dbReference type="ARBA" id="ARBA00023015"/>
    </source>
</evidence>